<dbReference type="Gene3D" id="3.40.50.1820">
    <property type="entry name" value="alpha/beta hydrolase"/>
    <property type="match status" value="1"/>
</dbReference>
<evidence type="ECO:0000313" key="10">
    <source>
        <dbReference type="Proteomes" id="UP001150925"/>
    </source>
</evidence>
<evidence type="ECO:0000256" key="7">
    <source>
        <dbReference type="RuleBase" id="RU361156"/>
    </source>
</evidence>
<keyword evidence="10" id="KW-1185">Reference proteome</keyword>
<evidence type="ECO:0000256" key="2">
    <source>
        <dbReference type="ARBA" id="ARBA00022645"/>
    </source>
</evidence>
<dbReference type="InterPro" id="IPR029058">
    <property type="entry name" value="AB_hydrolase_fold"/>
</dbReference>
<dbReference type="PANTHER" id="PTHR11802">
    <property type="entry name" value="SERINE PROTEASE FAMILY S10 SERINE CARBOXYPEPTIDASE"/>
    <property type="match status" value="1"/>
</dbReference>
<dbReference type="GO" id="GO:0006508">
    <property type="term" value="P:proteolysis"/>
    <property type="evidence" value="ECO:0007669"/>
    <property type="project" value="UniProtKB-KW"/>
</dbReference>
<dbReference type="InterPro" id="IPR001563">
    <property type="entry name" value="Peptidase_S10"/>
</dbReference>
<evidence type="ECO:0000256" key="8">
    <source>
        <dbReference type="SAM" id="MobiDB-lite"/>
    </source>
</evidence>
<reference evidence="9" key="1">
    <citation type="submission" date="2022-07" db="EMBL/GenBank/DDBJ databases">
        <title>Phylogenomic reconstructions and comparative analyses of Kickxellomycotina fungi.</title>
        <authorList>
            <person name="Reynolds N.K."/>
            <person name="Stajich J.E."/>
            <person name="Barry K."/>
            <person name="Grigoriev I.V."/>
            <person name="Crous P."/>
            <person name="Smith M.E."/>
        </authorList>
    </citation>
    <scope>NUCLEOTIDE SEQUENCE</scope>
    <source>
        <strain evidence="9">RSA 1196</strain>
    </source>
</reference>
<dbReference type="GO" id="GO:0004185">
    <property type="term" value="F:serine-type carboxypeptidase activity"/>
    <property type="evidence" value="ECO:0007669"/>
    <property type="project" value="UniProtKB-UniRule"/>
</dbReference>
<sequence>MLYRTLLLSALTLGWAQGSLARQQQLVFSWEEEELTLKLNAAHHNQQPAPVVDGPDVWSEEAEQMSAGTTPVHTKSTDDTDGGEWLAVAQHPAFPEYQLRIREPQLCDSTVKQYSGYLDVGQNKHFYFWFFASRNNPTSDPVIMWLNGGPGCSSMTGLLMELGPCRVNGQGDGLLPNPHSWNNRANLIFLDQPMNVGYSHGQGVFNSITASEDVYAFLQIFFQKFNEYAALPFHIFGESYGGHYVPAIGRKVFDMNLHLQDEFSALGHDLRVKGVEVINLESLGIGNGLVDELVQYKYYSTMACSSSYGSVLGKDACRRMDEGFPTCARLIQQCYDHESALSCVPASVQCNAKIIRPYQESGLNPYDVREKCKGGQLCYPIIEAIEKYMNRPEVMKDLGAEVDKFQGCNMNVNLGFQLAGDWMRPYMRMLPDMLDFGIRVLVYAGDADFICNWYGNKAWTLELPWSGKQAFNDAQDQSWQLADAKAAGEVRSVDNFTFLRVFEAGHMVPYDQPEASADMIERWINKKPFA</sequence>
<evidence type="ECO:0000256" key="3">
    <source>
        <dbReference type="ARBA" id="ARBA00022670"/>
    </source>
</evidence>
<accession>A0A9W8ASZ1</accession>
<dbReference type="PROSITE" id="PS00131">
    <property type="entry name" value="CARBOXYPEPT_SER_SER"/>
    <property type="match status" value="1"/>
</dbReference>
<dbReference type="InterPro" id="IPR018202">
    <property type="entry name" value="Ser_caboxypep_ser_AS"/>
</dbReference>
<keyword evidence="5 7" id="KW-0378">Hydrolase</keyword>
<keyword evidence="6" id="KW-0325">Glycoprotein</keyword>
<name>A0A9W8ASZ1_9FUNG</name>
<evidence type="ECO:0000256" key="5">
    <source>
        <dbReference type="ARBA" id="ARBA00022801"/>
    </source>
</evidence>
<evidence type="ECO:0000313" key="9">
    <source>
        <dbReference type="EMBL" id="KAJ1967705.1"/>
    </source>
</evidence>
<feature type="region of interest" description="Disordered" evidence="8">
    <location>
        <begin position="60"/>
        <end position="81"/>
    </location>
</feature>
<comment type="similarity">
    <text evidence="1 7">Belongs to the peptidase S10 family.</text>
</comment>
<keyword evidence="4 7" id="KW-0732">Signal</keyword>
<evidence type="ECO:0000256" key="4">
    <source>
        <dbReference type="ARBA" id="ARBA00022729"/>
    </source>
</evidence>
<dbReference type="Proteomes" id="UP001150925">
    <property type="component" value="Unassembled WGS sequence"/>
</dbReference>
<dbReference type="Gene3D" id="1.10.287.410">
    <property type="match status" value="1"/>
</dbReference>
<feature type="chain" id="PRO_5041018181" description="Carboxypeptidase" evidence="7">
    <location>
        <begin position="22"/>
        <end position="530"/>
    </location>
</feature>
<organism evidence="9 10">
    <name type="scientific">Dispira parvispora</name>
    <dbReference type="NCBI Taxonomy" id="1520584"/>
    <lineage>
        <taxon>Eukaryota</taxon>
        <taxon>Fungi</taxon>
        <taxon>Fungi incertae sedis</taxon>
        <taxon>Zoopagomycota</taxon>
        <taxon>Kickxellomycotina</taxon>
        <taxon>Dimargaritomycetes</taxon>
        <taxon>Dimargaritales</taxon>
        <taxon>Dimargaritaceae</taxon>
        <taxon>Dispira</taxon>
    </lineage>
</organism>
<evidence type="ECO:0000256" key="1">
    <source>
        <dbReference type="ARBA" id="ARBA00009431"/>
    </source>
</evidence>
<dbReference type="PRINTS" id="PR00724">
    <property type="entry name" value="CRBOXYPTASEC"/>
</dbReference>
<dbReference type="Pfam" id="PF00450">
    <property type="entry name" value="Peptidase_S10"/>
    <property type="match status" value="1"/>
</dbReference>
<keyword evidence="3 7" id="KW-0645">Protease</keyword>
<dbReference type="EC" id="3.4.16.-" evidence="7"/>
<dbReference type="AlphaFoldDB" id="A0A9W8ASZ1"/>
<keyword evidence="2 7" id="KW-0121">Carboxypeptidase</keyword>
<protein>
    <recommendedName>
        <fullName evidence="7">Carboxypeptidase</fullName>
        <ecNumber evidence="7">3.4.16.-</ecNumber>
    </recommendedName>
</protein>
<comment type="caution">
    <text evidence="9">The sequence shown here is derived from an EMBL/GenBank/DDBJ whole genome shotgun (WGS) entry which is preliminary data.</text>
</comment>
<proteinExistence type="inferred from homology"/>
<dbReference type="PANTHER" id="PTHR11802:SF113">
    <property type="entry name" value="SERINE CARBOXYPEPTIDASE CTSA-4.1"/>
    <property type="match status" value="1"/>
</dbReference>
<gene>
    <name evidence="9" type="ORF">IWQ62_001691</name>
</gene>
<dbReference type="OrthoDB" id="443318at2759"/>
<evidence type="ECO:0000256" key="6">
    <source>
        <dbReference type="ARBA" id="ARBA00023180"/>
    </source>
</evidence>
<dbReference type="SUPFAM" id="SSF53474">
    <property type="entry name" value="alpha/beta-Hydrolases"/>
    <property type="match status" value="1"/>
</dbReference>
<dbReference type="EMBL" id="JANBPY010000295">
    <property type="protein sequence ID" value="KAJ1967705.1"/>
    <property type="molecule type" value="Genomic_DNA"/>
</dbReference>
<feature type="signal peptide" evidence="7">
    <location>
        <begin position="1"/>
        <end position="21"/>
    </location>
</feature>
<dbReference type="GO" id="GO:0000324">
    <property type="term" value="C:fungal-type vacuole"/>
    <property type="evidence" value="ECO:0007669"/>
    <property type="project" value="TreeGrafter"/>
</dbReference>